<dbReference type="UniPathway" id="UPA00118"/>
<dbReference type="InterPro" id="IPR042098">
    <property type="entry name" value="TauD-like_sf"/>
</dbReference>
<evidence type="ECO:0000256" key="7">
    <source>
        <dbReference type="ARBA" id="ARBA00022964"/>
    </source>
</evidence>
<sequence>MFITLHYVYNIALLCLSSTLPCFPRKISNLRLLSNCYKYFINKLSTAQTMLSIHNFDHAGSAFNAVVTIQFDSGLKSTFNLMYLLDNCTSPECQHPETKQRTIDIFNGDDIKVNRGFEEANKVVQHLFDNTKLEVKNNKLICHWFSGHHSEFPREWLISHSYAPKLYTQRSLLPETACWDTNRFAEIADHGHKYTYGQLAETLPQFLREVYTYGFGFVNDVPVSLEATREVSEMISIIRPTHYDLGVWDFTSDLAKNDTAYTSLAIDMHTDGNYWNEPPGLQLFHLLEHSGGQGGETRIVDVAKIVEILVNLSKSDAAWKTAYEVLTTQPISFHQAGEKGACYTQNNKCILSVSKTGQLQQCRWNNSDRSPQFPTPTLFPVGKIYEALFRFNCLINDPKNYVQFQLTPGKILVFDNCRVLHARNSFTGYRRLCGSYLTRDDFLARLRGIINDRNAILDAL</sequence>
<accession>A0A1G4KKN6</accession>
<dbReference type="GO" id="GO:0005506">
    <property type="term" value="F:iron ion binding"/>
    <property type="evidence" value="ECO:0007669"/>
    <property type="project" value="InterPro"/>
</dbReference>
<evidence type="ECO:0000256" key="4">
    <source>
        <dbReference type="ARBA" id="ARBA00008654"/>
    </source>
</evidence>
<keyword evidence="10" id="KW-0732">Signal</keyword>
<keyword evidence="6" id="KW-0124">Carnitine biosynthesis</keyword>
<evidence type="ECO:0000256" key="10">
    <source>
        <dbReference type="SAM" id="SignalP"/>
    </source>
</evidence>
<keyword evidence="7" id="KW-0223">Dioxygenase</keyword>
<comment type="pathway">
    <text evidence="3">Amine and polyamine biosynthesis; carnitine biosynthesis.</text>
</comment>
<dbReference type="AlphaFoldDB" id="A0A1G4KKN6"/>
<dbReference type="PANTHER" id="PTHR10696:SF51">
    <property type="entry name" value="TRIMETHYLLYSINE DIOXYGENASE, MITOCHONDRIAL"/>
    <property type="match status" value="1"/>
</dbReference>
<evidence type="ECO:0000256" key="3">
    <source>
        <dbReference type="ARBA" id="ARBA00005022"/>
    </source>
</evidence>
<comment type="similarity">
    <text evidence="4">Belongs to the gamma-BBH/TMLD family.</text>
</comment>
<dbReference type="Proteomes" id="UP000189911">
    <property type="component" value="Chromosome G"/>
</dbReference>
<dbReference type="GO" id="GO:0050353">
    <property type="term" value="F:trimethyllysine dioxygenase activity"/>
    <property type="evidence" value="ECO:0007669"/>
    <property type="project" value="UniProtKB-EC"/>
</dbReference>
<dbReference type="InterPro" id="IPR012776">
    <property type="entry name" value="Trimethyllysine_dOase"/>
</dbReference>
<evidence type="ECO:0000259" key="11">
    <source>
        <dbReference type="Pfam" id="PF02668"/>
    </source>
</evidence>
<dbReference type="PANTHER" id="PTHR10696">
    <property type="entry name" value="GAMMA-BUTYROBETAINE HYDROXYLASE-RELATED"/>
    <property type="match status" value="1"/>
</dbReference>
<evidence type="ECO:0000313" key="12">
    <source>
        <dbReference type="EMBL" id="SCV04970.1"/>
    </source>
</evidence>
<dbReference type="Pfam" id="PF02668">
    <property type="entry name" value="TauD"/>
    <property type="match status" value="1"/>
</dbReference>
<keyword evidence="5" id="KW-0479">Metal-binding</keyword>
<protein>
    <submittedName>
        <fullName evidence="12">LANO_0G15632g1_1</fullName>
    </submittedName>
</protein>
<dbReference type="InterPro" id="IPR003819">
    <property type="entry name" value="TauD/TfdA-like"/>
</dbReference>
<comment type="cofactor">
    <cofactor evidence="1">
        <name>Fe(2+)</name>
        <dbReference type="ChEBI" id="CHEBI:29033"/>
    </cofactor>
</comment>
<dbReference type="NCBIfam" id="TIGR02410">
    <property type="entry name" value="carnitine_TMLD"/>
    <property type="match status" value="1"/>
</dbReference>
<dbReference type="GO" id="GO:0005739">
    <property type="term" value="C:mitochondrion"/>
    <property type="evidence" value="ECO:0007669"/>
    <property type="project" value="TreeGrafter"/>
</dbReference>
<dbReference type="SUPFAM" id="SSF51197">
    <property type="entry name" value="Clavaminate synthase-like"/>
    <property type="match status" value="1"/>
</dbReference>
<reference evidence="13" key="1">
    <citation type="submission" date="2016-03" db="EMBL/GenBank/DDBJ databases">
        <authorList>
            <person name="Devillers Hugo."/>
        </authorList>
    </citation>
    <scope>NUCLEOTIDE SEQUENCE [LARGE SCALE GENOMIC DNA]</scope>
</reference>
<comment type="cofactor">
    <cofactor evidence="2">
        <name>L-ascorbate</name>
        <dbReference type="ChEBI" id="CHEBI:38290"/>
    </cofactor>
</comment>
<evidence type="ECO:0000313" key="13">
    <source>
        <dbReference type="Proteomes" id="UP000189911"/>
    </source>
</evidence>
<organism evidence="12 13">
    <name type="scientific">Lachancea nothofagi CBS 11611</name>
    <dbReference type="NCBI Taxonomy" id="1266666"/>
    <lineage>
        <taxon>Eukaryota</taxon>
        <taxon>Fungi</taxon>
        <taxon>Dikarya</taxon>
        <taxon>Ascomycota</taxon>
        <taxon>Saccharomycotina</taxon>
        <taxon>Saccharomycetes</taxon>
        <taxon>Saccharomycetales</taxon>
        <taxon>Saccharomycetaceae</taxon>
        <taxon>Lachancea</taxon>
    </lineage>
</organism>
<keyword evidence="9" id="KW-0408">Iron</keyword>
<proteinExistence type="inferred from homology"/>
<feature type="signal peptide" evidence="10">
    <location>
        <begin position="1"/>
        <end position="19"/>
    </location>
</feature>
<dbReference type="Gene3D" id="3.60.130.10">
    <property type="entry name" value="Clavaminate synthase-like"/>
    <property type="match status" value="1"/>
</dbReference>
<dbReference type="GO" id="GO:0045329">
    <property type="term" value="P:carnitine biosynthetic process"/>
    <property type="evidence" value="ECO:0007669"/>
    <property type="project" value="UniProtKB-UniPathway"/>
</dbReference>
<dbReference type="OrthoDB" id="408743at2759"/>
<feature type="domain" description="TauD/TfdA-like" evidence="11">
    <location>
        <begin position="198"/>
        <end position="435"/>
    </location>
</feature>
<evidence type="ECO:0000256" key="1">
    <source>
        <dbReference type="ARBA" id="ARBA00001954"/>
    </source>
</evidence>
<dbReference type="InterPro" id="IPR050411">
    <property type="entry name" value="AlphaKG_dependent_hydroxylases"/>
</dbReference>
<gene>
    <name evidence="12" type="ORF">LANO_0G15632G</name>
</gene>
<dbReference type="EMBL" id="LT598453">
    <property type="protein sequence ID" value="SCV04970.1"/>
    <property type="molecule type" value="Genomic_DNA"/>
</dbReference>
<evidence type="ECO:0000256" key="2">
    <source>
        <dbReference type="ARBA" id="ARBA00001961"/>
    </source>
</evidence>
<dbReference type="Gene3D" id="3.30.2020.30">
    <property type="match status" value="1"/>
</dbReference>
<evidence type="ECO:0000256" key="6">
    <source>
        <dbReference type="ARBA" id="ARBA00022873"/>
    </source>
</evidence>
<name>A0A1G4KKN6_9SACH</name>
<dbReference type="InterPro" id="IPR038492">
    <property type="entry name" value="GBBH-like_N_sf"/>
</dbReference>
<evidence type="ECO:0000256" key="8">
    <source>
        <dbReference type="ARBA" id="ARBA00023002"/>
    </source>
</evidence>
<evidence type="ECO:0000256" key="9">
    <source>
        <dbReference type="ARBA" id="ARBA00023004"/>
    </source>
</evidence>
<keyword evidence="8" id="KW-0560">Oxidoreductase</keyword>
<feature type="chain" id="PRO_5009236568" evidence="10">
    <location>
        <begin position="20"/>
        <end position="460"/>
    </location>
</feature>
<evidence type="ECO:0000256" key="5">
    <source>
        <dbReference type="ARBA" id="ARBA00022723"/>
    </source>
</evidence>
<keyword evidence="13" id="KW-1185">Reference proteome</keyword>